<reference evidence="4" key="1">
    <citation type="submission" date="2020-05" db="EMBL/GenBank/DDBJ databases">
        <authorList>
            <person name="Chiriac C."/>
            <person name="Salcher M."/>
            <person name="Ghai R."/>
            <person name="Kavagutti S V."/>
        </authorList>
    </citation>
    <scope>NUCLEOTIDE SEQUENCE</scope>
</reference>
<evidence type="ECO:0000256" key="1">
    <source>
        <dbReference type="ARBA" id="ARBA00004429"/>
    </source>
</evidence>
<dbReference type="GO" id="GO:0015920">
    <property type="term" value="P:lipopolysaccharide transport"/>
    <property type="evidence" value="ECO:0007669"/>
    <property type="project" value="TreeGrafter"/>
</dbReference>
<keyword evidence="3" id="KW-0812">Transmembrane</keyword>
<comment type="subcellular location">
    <subcellularLocation>
        <location evidence="1">Cell inner membrane</location>
        <topology evidence="1">Multi-pass membrane protein</topology>
    </subcellularLocation>
</comment>
<dbReference type="EMBL" id="CAEZVY010000152">
    <property type="protein sequence ID" value="CAB4651314.1"/>
    <property type="molecule type" value="Genomic_DNA"/>
</dbReference>
<evidence type="ECO:0000256" key="3">
    <source>
        <dbReference type="SAM" id="Phobius"/>
    </source>
</evidence>
<proteinExistence type="predicted"/>
<feature type="transmembrane region" description="Helical" evidence="3">
    <location>
        <begin position="63"/>
        <end position="84"/>
    </location>
</feature>
<evidence type="ECO:0000313" key="4">
    <source>
        <dbReference type="EMBL" id="CAB4651314.1"/>
    </source>
</evidence>
<sequence length="95" mass="10745">MLQFWFYLTPVLYPVDMVATQSDRLGGLAGTSVTLLNLYQLNPVEGFIEIFRNLLYDNAMPELSRILIALAWAVGAFGAGVWLYSKKERQMAELL</sequence>
<keyword evidence="3" id="KW-1133">Transmembrane helix</keyword>
<dbReference type="AlphaFoldDB" id="A0A6J6KSV7"/>
<keyword evidence="2" id="KW-0813">Transport</keyword>
<accession>A0A6J6KSV7</accession>
<keyword evidence="3" id="KW-0472">Membrane</keyword>
<dbReference type="GO" id="GO:0005886">
    <property type="term" value="C:plasma membrane"/>
    <property type="evidence" value="ECO:0007669"/>
    <property type="project" value="UniProtKB-SubCell"/>
</dbReference>
<protein>
    <submittedName>
        <fullName evidence="4">Unannotated protein</fullName>
    </submittedName>
</protein>
<dbReference type="PANTHER" id="PTHR30413">
    <property type="entry name" value="INNER MEMBRANE TRANSPORT PERMEASE"/>
    <property type="match status" value="1"/>
</dbReference>
<gene>
    <name evidence="4" type="ORF">UFOPK2158_01217</name>
</gene>
<name>A0A6J6KSV7_9ZZZZ</name>
<organism evidence="4">
    <name type="scientific">freshwater metagenome</name>
    <dbReference type="NCBI Taxonomy" id="449393"/>
    <lineage>
        <taxon>unclassified sequences</taxon>
        <taxon>metagenomes</taxon>
        <taxon>ecological metagenomes</taxon>
    </lineage>
</organism>
<evidence type="ECO:0000256" key="2">
    <source>
        <dbReference type="ARBA" id="ARBA00022448"/>
    </source>
</evidence>
<dbReference type="PANTHER" id="PTHR30413:SF8">
    <property type="entry name" value="TRANSPORT PERMEASE PROTEIN"/>
    <property type="match status" value="1"/>
</dbReference>